<name>A0ABN9QHS8_9DINO</name>
<comment type="caution">
    <text evidence="3">The sequence shown here is derived from an EMBL/GenBank/DDBJ whole genome shotgun (WGS) entry which is preliminary data.</text>
</comment>
<feature type="compositionally biased region" description="Acidic residues" evidence="1">
    <location>
        <begin position="475"/>
        <end position="486"/>
    </location>
</feature>
<dbReference type="EMBL" id="CAUYUJ010002903">
    <property type="protein sequence ID" value="CAK0802916.1"/>
    <property type="molecule type" value="Genomic_DNA"/>
</dbReference>
<evidence type="ECO:0000313" key="3">
    <source>
        <dbReference type="EMBL" id="CAK0802916.1"/>
    </source>
</evidence>
<evidence type="ECO:0000256" key="1">
    <source>
        <dbReference type="SAM" id="MobiDB-lite"/>
    </source>
</evidence>
<dbReference type="Proteomes" id="UP001189429">
    <property type="component" value="Unassembled WGS sequence"/>
</dbReference>
<feature type="compositionally biased region" description="Basic residues" evidence="1">
    <location>
        <begin position="503"/>
        <end position="512"/>
    </location>
</feature>
<evidence type="ECO:0000256" key="2">
    <source>
        <dbReference type="SAM" id="SignalP"/>
    </source>
</evidence>
<evidence type="ECO:0000313" key="4">
    <source>
        <dbReference type="Proteomes" id="UP001189429"/>
    </source>
</evidence>
<accession>A0ABN9QHS8</accession>
<feature type="compositionally biased region" description="Basic and acidic residues" evidence="1">
    <location>
        <begin position="449"/>
        <end position="474"/>
    </location>
</feature>
<feature type="compositionally biased region" description="Acidic residues" evidence="1">
    <location>
        <begin position="355"/>
        <end position="378"/>
    </location>
</feature>
<organism evidence="3 4">
    <name type="scientific">Prorocentrum cordatum</name>
    <dbReference type="NCBI Taxonomy" id="2364126"/>
    <lineage>
        <taxon>Eukaryota</taxon>
        <taxon>Sar</taxon>
        <taxon>Alveolata</taxon>
        <taxon>Dinophyceae</taxon>
        <taxon>Prorocentrales</taxon>
        <taxon>Prorocentraceae</taxon>
        <taxon>Prorocentrum</taxon>
    </lineage>
</organism>
<gene>
    <name evidence="3" type="ORF">PCOR1329_LOCUS10272</name>
</gene>
<feature type="compositionally biased region" description="Basic residues" evidence="1">
    <location>
        <begin position="397"/>
        <end position="414"/>
    </location>
</feature>
<reference evidence="3" key="1">
    <citation type="submission" date="2023-10" db="EMBL/GenBank/DDBJ databases">
        <authorList>
            <person name="Chen Y."/>
            <person name="Shah S."/>
            <person name="Dougan E. K."/>
            <person name="Thang M."/>
            <person name="Chan C."/>
        </authorList>
    </citation>
    <scope>NUCLEOTIDE SEQUENCE [LARGE SCALE GENOMIC DNA]</scope>
</reference>
<keyword evidence="4" id="KW-1185">Reference proteome</keyword>
<feature type="compositionally biased region" description="Basic and acidic residues" evidence="1">
    <location>
        <begin position="513"/>
        <end position="522"/>
    </location>
</feature>
<feature type="chain" id="PRO_5047205957" evidence="2">
    <location>
        <begin position="27"/>
        <end position="530"/>
    </location>
</feature>
<keyword evidence="2" id="KW-0732">Signal</keyword>
<sequence>MLRGVRCRHGHPLLVLRLWLTGFILRRRPQAGFILTSRRLFQVTKRPAYRDIFGRVEPLIKMDVLVHDSGLTYSSMTMEAYVPAWRRWMAWILRMQFFRQGQVIVQGSRGIFKLWRVIGDTRETFEHLSRIHFMQKIVGLNAHEGQEKMRAEKEQGQDELPDPTCSCCCCPYTPPPVAMKGDNLLDRYAYRFKGEKNVYTRKLAIRPSTCGELCCGRGCNIECSCCCCCQLDELLTELTMSTHRVIVEQRAVQRYCRFFACCRTTPNLRVTMLAHIKASAYLRDQPSQAWGLQKLRMDLQIKLLNKGAREYPAGLMLNQKPYLILSKKNLPIVDKLWVENICYFYDLITQRVDFESDDEGDSEEENSADESYEEEEHDPDAFDKDPSLSDGSSTGKGKGKGKKGKKGKSKKGKSKKDAGPDPFPSELQDSDDSGGEQGASPSATKGKGKSKDKSKSKSKTGKDKDKGKNKKGAEDRDEPDEEEVVSDEPSSAAKGKGKDKDKSKSKKGKSKKGSQERARLLGDDSGEDSQ</sequence>
<feature type="region of interest" description="Disordered" evidence="1">
    <location>
        <begin position="355"/>
        <end position="530"/>
    </location>
</feature>
<feature type="signal peptide" evidence="2">
    <location>
        <begin position="1"/>
        <end position="26"/>
    </location>
</feature>
<proteinExistence type="predicted"/>
<protein>
    <submittedName>
        <fullName evidence="3">Uncharacterized protein</fullName>
    </submittedName>
</protein>